<proteinExistence type="predicted"/>
<evidence type="ECO:0000313" key="1">
    <source>
        <dbReference type="EMBL" id="TCT15437.1"/>
    </source>
</evidence>
<protein>
    <submittedName>
        <fullName evidence="1">Uncharacterized protein</fullName>
    </submittedName>
</protein>
<dbReference type="RefSeq" id="WP_132251134.1">
    <property type="nucleotide sequence ID" value="NZ_SMAL01000003.1"/>
</dbReference>
<sequence length="162" mass="19486">MKERKKNEYEVYLLNKYKNKISSNKKGISEILKYLELKFSLKEIDNHSTKYKRIVENTKMNALNCEKNKIKKKSYSELNIIPYEVIQDISSEKYYQSMISNSNNELIYIIIETHTEYIYCNCDMLLKELYVYQGITNFDIENATTNLFFYLRLVDELKKESF</sequence>
<reference evidence="1 2" key="1">
    <citation type="submission" date="2019-03" db="EMBL/GenBank/DDBJ databases">
        <title>Genomic Encyclopedia of Type Strains, Phase IV (KMG-IV): sequencing the most valuable type-strain genomes for metagenomic binning, comparative biology and taxonomic classification.</title>
        <authorList>
            <person name="Goeker M."/>
        </authorList>
    </citation>
    <scope>NUCLEOTIDE SEQUENCE [LARGE SCALE GENOMIC DNA]</scope>
    <source>
        <strain evidence="1 2">DSM 24629</strain>
    </source>
</reference>
<gene>
    <name evidence="1" type="ORF">EDC18_103142</name>
</gene>
<comment type="caution">
    <text evidence="1">The sequence shown here is derived from an EMBL/GenBank/DDBJ whole genome shotgun (WGS) entry which is preliminary data.</text>
</comment>
<dbReference type="OrthoDB" id="2081066at2"/>
<dbReference type="EMBL" id="SMAL01000003">
    <property type="protein sequence ID" value="TCT15437.1"/>
    <property type="molecule type" value="Genomic_DNA"/>
</dbReference>
<dbReference type="AlphaFoldDB" id="A0A4R3MRM7"/>
<organism evidence="1 2">
    <name type="scientific">Natranaerovirga pectinivora</name>
    <dbReference type="NCBI Taxonomy" id="682400"/>
    <lineage>
        <taxon>Bacteria</taxon>
        <taxon>Bacillati</taxon>
        <taxon>Bacillota</taxon>
        <taxon>Clostridia</taxon>
        <taxon>Lachnospirales</taxon>
        <taxon>Natranaerovirgaceae</taxon>
        <taxon>Natranaerovirga</taxon>
    </lineage>
</organism>
<keyword evidence="2" id="KW-1185">Reference proteome</keyword>
<evidence type="ECO:0000313" key="2">
    <source>
        <dbReference type="Proteomes" id="UP000294902"/>
    </source>
</evidence>
<accession>A0A4R3MRM7</accession>
<name>A0A4R3MRM7_9FIRM</name>
<dbReference type="Proteomes" id="UP000294902">
    <property type="component" value="Unassembled WGS sequence"/>
</dbReference>